<dbReference type="GO" id="GO:0003723">
    <property type="term" value="F:RNA binding"/>
    <property type="evidence" value="ECO:0007669"/>
    <property type="project" value="UniProtKB-KW"/>
</dbReference>
<dbReference type="InterPro" id="IPR036986">
    <property type="entry name" value="S4_RNA-bd_sf"/>
</dbReference>
<proteinExistence type="predicted"/>
<gene>
    <name evidence="2" type="ORF">TOLI1172_LOCUS9201</name>
</gene>
<name>A0A7S0ZKM4_9RHOD</name>
<dbReference type="PROSITE" id="PS50889">
    <property type="entry name" value="S4"/>
    <property type="match status" value="1"/>
</dbReference>
<dbReference type="SUPFAM" id="SSF55174">
    <property type="entry name" value="Alpha-L RNA-binding motif"/>
    <property type="match status" value="1"/>
</dbReference>
<dbReference type="AlphaFoldDB" id="A0A7S0ZKM4"/>
<dbReference type="EMBL" id="HBFP01012746">
    <property type="protein sequence ID" value="CAD8824802.1"/>
    <property type="molecule type" value="Transcribed_RNA"/>
</dbReference>
<sequence>MIGFCGISHSSVWMLRFGIGVRSMSICNSMKLHRIVHRNVSKTVSISMKSSSSNESISNEFITLGQFIKVQGIAETGGQAKSMIQSGEISVNGTVETRRGRKLFKNDVVSFDTQSITVQFDSIETFE</sequence>
<organism evidence="2">
    <name type="scientific">Timspurckia oligopyrenoides</name>
    <dbReference type="NCBI Taxonomy" id="708627"/>
    <lineage>
        <taxon>Eukaryota</taxon>
        <taxon>Rhodophyta</taxon>
        <taxon>Bangiophyceae</taxon>
        <taxon>Porphyridiales</taxon>
        <taxon>Porphyridiaceae</taxon>
        <taxon>Timspurckia</taxon>
    </lineage>
</organism>
<reference evidence="2" key="1">
    <citation type="submission" date="2021-01" db="EMBL/GenBank/DDBJ databases">
        <authorList>
            <person name="Corre E."/>
            <person name="Pelletier E."/>
            <person name="Niang G."/>
            <person name="Scheremetjew M."/>
            <person name="Finn R."/>
            <person name="Kale V."/>
            <person name="Holt S."/>
            <person name="Cochrane G."/>
            <person name="Meng A."/>
            <person name="Brown T."/>
            <person name="Cohen L."/>
        </authorList>
    </citation>
    <scope>NUCLEOTIDE SEQUENCE</scope>
    <source>
        <strain evidence="2">CCMP3278</strain>
    </source>
</reference>
<protein>
    <recommendedName>
        <fullName evidence="3">RNA-binding S4 domain-containing protein</fullName>
    </recommendedName>
</protein>
<dbReference type="CDD" id="cd00165">
    <property type="entry name" value="S4"/>
    <property type="match status" value="1"/>
</dbReference>
<accession>A0A7S0ZKM4</accession>
<dbReference type="Gene3D" id="3.10.290.10">
    <property type="entry name" value="RNA-binding S4 domain"/>
    <property type="match status" value="1"/>
</dbReference>
<keyword evidence="1" id="KW-0694">RNA-binding</keyword>
<evidence type="ECO:0008006" key="3">
    <source>
        <dbReference type="Google" id="ProtNLM"/>
    </source>
</evidence>
<evidence type="ECO:0000313" key="2">
    <source>
        <dbReference type="EMBL" id="CAD8824802.1"/>
    </source>
</evidence>
<evidence type="ECO:0000256" key="1">
    <source>
        <dbReference type="PROSITE-ProRule" id="PRU00182"/>
    </source>
</evidence>
<dbReference type="Pfam" id="PF13275">
    <property type="entry name" value="S4_2"/>
    <property type="match status" value="1"/>
</dbReference>